<dbReference type="FunFam" id="1.10.510.10:FF:000876">
    <property type="entry name" value="Receptor-like protein kinase FERONIA"/>
    <property type="match status" value="1"/>
</dbReference>
<feature type="binding site" evidence="14">
    <location>
        <position position="58"/>
    </location>
    <ligand>
        <name>ATP</name>
        <dbReference type="ChEBI" id="CHEBI:30616"/>
    </ligand>
</feature>
<dbReference type="InterPro" id="IPR000719">
    <property type="entry name" value="Prot_kinase_dom"/>
</dbReference>
<dbReference type="Proteomes" id="UP000215914">
    <property type="component" value="Unassembled WGS sequence"/>
</dbReference>
<evidence type="ECO:0000256" key="13">
    <source>
        <dbReference type="ARBA" id="ARBA00023180"/>
    </source>
</evidence>
<feature type="domain" description="Protein kinase" evidence="15">
    <location>
        <begin position="378"/>
        <end position="642"/>
    </location>
</feature>
<evidence type="ECO:0000256" key="5">
    <source>
        <dbReference type="ARBA" id="ARBA00022729"/>
    </source>
</evidence>
<dbReference type="Pfam" id="PF07714">
    <property type="entry name" value="PK_Tyr_Ser-Thr"/>
    <property type="match status" value="2"/>
</dbReference>
<proteinExistence type="predicted"/>
<reference evidence="16" key="2">
    <citation type="submission" date="2020-06" db="EMBL/GenBank/DDBJ databases">
        <title>Helianthus annuus Genome sequencing and assembly Release 2.</title>
        <authorList>
            <person name="Gouzy J."/>
            <person name="Langlade N."/>
            <person name="Munos S."/>
        </authorList>
    </citation>
    <scope>NUCLEOTIDE SEQUENCE</scope>
    <source>
        <tissue evidence="16">Leaves</tissue>
    </source>
</reference>
<keyword evidence="2" id="KW-0723">Serine/threonine-protein kinase</keyword>
<dbReference type="InterPro" id="IPR001245">
    <property type="entry name" value="Ser-Thr/Tyr_kinase_cat_dom"/>
</dbReference>
<dbReference type="FunFam" id="1.10.510.10:FF:000129">
    <property type="entry name" value="cysteine-rich receptor-like protein kinase 10"/>
    <property type="match status" value="1"/>
</dbReference>
<keyword evidence="13" id="KW-0325">Glycoprotein</keyword>
<dbReference type="GO" id="GO:0016020">
    <property type="term" value="C:membrane"/>
    <property type="evidence" value="ECO:0007669"/>
    <property type="project" value="UniProtKB-SubCell"/>
</dbReference>
<keyword evidence="7 14" id="KW-0547">Nucleotide-binding</keyword>
<evidence type="ECO:0000313" key="17">
    <source>
        <dbReference type="Proteomes" id="UP000215914"/>
    </source>
</evidence>
<dbReference type="Gramene" id="mRNA:HanXRQr2_Chr12g0527851">
    <property type="protein sequence ID" value="mRNA:HanXRQr2_Chr12g0527851"/>
    <property type="gene ID" value="HanXRQr2_Chr12g0527851"/>
</dbReference>
<sequence>MYVSSSSESRQLCRQFTLSEIQLATRNFDELLVIGLGGFGKVYKGTIYEPNLLAAAIKRLDSTSNQGASEFWAEVNMLSNLRHCHLVSLIGYCNDGQEMILVYEYMSNGTLEDHLHRRQTPLSWVQRLTICIGAARGLDYLHTGTGIKHGLVHRDVKSSNILLHNSWEAKISDFGLSKICPKNQQTTHVNTVVKGTFGYLDPDYFYTGKLTRKSDVYAFGVVLFEVLCGKRAVDTTIDEEHWGLARWAQDSIKEGRLKQIVDTNIRETLSTKCLKDYARLADRCLHSHPKKRPTMAEIVAGLESILASQEKANKTLHGGGMTIFGKRVPMFVFPSNGNNSVESTSSSSLKLFSDFVGDESRIPYEFDYDTICVATDNFSDANVVPQSAFASMYKGTLENGQRVGIAGPYSSSECRRAEDVLSLLVQLQHENLLKLLGYYIKEAKPFFVFELAANGGLDRLIYDPNCDVLGWNERYKILLGVARVLLYLHKDAPIRIIHGDVRPENILLDESLEPKLSDFRFARCLINETDCVDTDVIHWTSSQHGRLSTKSDVLSFGMLILKTISGCRTYNGIPAANENFLQYAWTNWWEGTYSDIVDPRIDADSSSIRRFIHIGLLCVQANAIDRPTMKDVNSMLLSSSFLTLPIPKNPHIMEDECACTNGHEVLSNNYGSETVRGIGIGARTVPARVLEEDLAYTNSQEVLSSNNYDFGTAEDFILELEPR</sequence>
<keyword evidence="6" id="KW-0677">Repeat</keyword>
<evidence type="ECO:0000256" key="9">
    <source>
        <dbReference type="ARBA" id="ARBA00022840"/>
    </source>
</evidence>
<evidence type="ECO:0000256" key="11">
    <source>
        <dbReference type="ARBA" id="ARBA00023136"/>
    </source>
</evidence>
<evidence type="ECO:0000259" key="15">
    <source>
        <dbReference type="PROSITE" id="PS50011"/>
    </source>
</evidence>
<name>A0A9K3HEK2_HELAN</name>
<dbReference type="PANTHER" id="PTHR27006:SF616">
    <property type="entry name" value="CYSTEINE-RICH RECEPTOR-LIKE PROTEIN KINASE 10"/>
    <property type="match status" value="1"/>
</dbReference>
<evidence type="ECO:0000256" key="4">
    <source>
        <dbReference type="ARBA" id="ARBA00022692"/>
    </source>
</evidence>
<dbReference type="Gene3D" id="3.30.200.20">
    <property type="entry name" value="Phosphorylase Kinase, domain 1"/>
    <property type="match status" value="2"/>
</dbReference>
<dbReference type="InterPro" id="IPR011009">
    <property type="entry name" value="Kinase-like_dom_sf"/>
</dbReference>
<dbReference type="PANTHER" id="PTHR27006">
    <property type="entry name" value="PROMASTIGOTE SURFACE ANTIGEN PROTEIN PSA"/>
    <property type="match status" value="1"/>
</dbReference>
<keyword evidence="8" id="KW-0418">Kinase</keyword>
<keyword evidence="9 14" id="KW-0067">ATP-binding</keyword>
<dbReference type="InterPro" id="IPR017441">
    <property type="entry name" value="Protein_kinase_ATP_BS"/>
</dbReference>
<protein>
    <recommendedName>
        <fullName evidence="15">Protein kinase domain-containing protein</fullName>
    </recommendedName>
</protein>
<dbReference type="PROSITE" id="PS00108">
    <property type="entry name" value="PROTEIN_KINASE_ST"/>
    <property type="match status" value="1"/>
</dbReference>
<dbReference type="OrthoDB" id="4062651at2759"/>
<evidence type="ECO:0000256" key="1">
    <source>
        <dbReference type="ARBA" id="ARBA00004167"/>
    </source>
</evidence>
<gene>
    <name evidence="16" type="ORF">HanXRQr2_Chr12g0527851</name>
</gene>
<comment type="caution">
    <text evidence="16">The sequence shown here is derived from an EMBL/GenBank/DDBJ whole genome shotgun (WGS) entry which is preliminary data.</text>
</comment>
<dbReference type="PROSITE" id="PS50011">
    <property type="entry name" value="PROTEIN_KINASE_DOM"/>
    <property type="match status" value="2"/>
</dbReference>
<dbReference type="InterPro" id="IPR008266">
    <property type="entry name" value="Tyr_kinase_AS"/>
</dbReference>
<feature type="domain" description="Protein kinase" evidence="15">
    <location>
        <begin position="28"/>
        <end position="306"/>
    </location>
</feature>
<dbReference type="EMBL" id="MNCJ02000327">
    <property type="protein sequence ID" value="KAF5776756.1"/>
    <property type="molecule type" value="Genomic_DNA"/>
</dbReference>
<evidence type="ECO:0000256" key="2">
    <source>
        <dbReference type="ARBA" id="ARBA00022527"/>
    </source>
</evidence>
<evidence type="ECO:0000256" key="8">
    <source>
        <dbReference type="ARBA" id="ARBA00022777"/>
    </source>
</evidence>
<evidence type="ECO:0000256" key="10">
    <source>
        <dbReference type="ARBA" id="ARBA00022989"/>
    </source>
</evidence>
<evidence type="ECO:0000256" key="7">
    <source>
        <dbReference type="ARBA" id="ARBA00022741"/>
    </source>
</evidence>
<keyword evidence="4" id="KW-0812">Transmembrane</keyword>
<dbReference type="SUPFAM" id="SSF56112">
    <property type="entry name" value="Protein kinase-like (PK-like)"/>
    <property type="match status" value="2"/>
</dbReference>
<comment type="subcellular location">
    <subcellularLocation>
        <location evidence="1">Membrane</location>
        <topology evidence="1">Single-pass membrane protein</topology>
    </subcellularLocation>
</comment>
<dbReference type="CDD" id="cd14066">
    <property type="entry name" value="STKc_IRAK"/>
    <property type="match status" value="1"/>
</dbReference>
<evidence type="ECO:0000256" key="3">
    <source>
        <dbReference type="ARBA" id="ARBA00022679"/>
    </source>
</evidence>
<dbReference type="GO" id="GO:0006950">
    <property type="term" value="P:response to stress"/>
    <property type="evidence" value="ECO:0007669"/>
    <property type="project" value="UniProtKB-ARBA"/>
</dbReference>
<dbReference type="PROSITE" id="PS00107">
    <property type="entry name" value="PROTEIN_KINASE_ATP"/>
    <property type="match status" value="1"/>
</dbReference>
<evidence type="ECO:0000313" key="16">
    <source>
        <dbReference type="EMBL" id="KAF5776756.1"/>
    </source>
</evidence>
<keyword evidence="12" id="KW-0675">Receptor</keyword>
<dbReference type="GO" id="GO:0005524">
    <property type="term" value="F:ATP binding"/>
    <property type="evidence" value="ECO:0007669"/>
    <property type="project" value="UniProtKB-UniRule"/>
</dbReference>
<accession>A0A9K3HEK2</accession>
<keyword evidence="17" id="KW-1185">Reference proteome</keyword>
<evidence type="ECO:0000256" key="6">
    <source>
        <dbReference type="ARBA" id="ARBA00022737"/>
    </source>
</evidence>
<organism evidence="16 17">
    <name type="scientific">Helianthus annuus</name>
    <name type="common">Common sunflower</name>
    <dbReference type="NCBI Taxonomy" id="4232"/>
    <lineage>
        <taxon>Eukaryota</taxon>
        <taxon>Viridiplantae</taxon>
        <taxon>Streptophyta</taxon>
        <taxon>Embryophyta</taxon>
        <taxon>Tracheophyta</taxon>
        <taxon>Spermatophyta</taxon>
        <taxon>Magnoliopsida</taxon>
        <taxon>eudicotyledons</taxon>
        <taxon>Gunneridae</taxon>
        <taxon>Pentapetalae</taxon>
        <taxon>asterids</taxon>
        <taxon>campanulids</taxon>
        <taxon>Asterales</taxon>
        <taxon>Asteraceae</taxon>
        <taxon>Asteroideae</taxon>
        <taxon>Heliantheae alliance</taxon>
        <taxon>Heliantheae</taxon>
        <taxon>Helianthus</taxon>
    </lineage>
</organism>
<keyword evidence="5" id="KW-0732">Signal</keyword>
<dbReference type="AlphaFoldDB" id="A0A9K3HEK2"/>
<dbReference type="FunFam" id="3.30.200.20:FF:000039">
    <property type="entry name" value="receptor-like protein kinase FERONIA"/>
    <property type="match status" value="1"/>
</dbReference>
<evidence type="ECO:0000256" key="12">
    <source>
        <dbReference type="ARBA" id="ARBA00023170"/>
    </source>
</evidence>
<keyword evidence="11" id="KW-0472">Membrane</keyword>
<reference evidence="16" key="1">
    <citation type="journal article" date="2017" name="Nature">
        <title>The sunflower genome provides insights into oil metabolism, flowering and Asterid evolution.</title>
        <authorList>
            <person name="Badouin H."/>
            <person name="Gouzy J."/>
            <person name="Grassa C.J."/>
            <person name="Murat F."/>
            <person name="Staton S.E."/>
            <person name="Cottret L."/>
            <person name="Lelandais-Briere C."/>
            <person name="Owens G.L."/>
            <person name="Carrere S."/>
            <person name="Mayjonade B."/>
            <person name="Legrand L."/>
            <person name="Gill N."/>
            <person name="Kane N.C."/>
            <person name="Bowers J.E."/>
            <person name="Hubner S."/>
            <person name="Bellec A."/>
            <person name="Berard A."/>
            <person name="Berges H."/>
            <person name="Blanchet N."/>
            <person name="Boniface M.C."/>
            <person name="Brunel D."/>
            <person name="Catrice O."/>
            <person name="Chaidir N."/>
            <person name="Claudel C."/>
            <person name="Donnadieu C."/>
            <person name="Faraut T."/>
            <person name="Fievet G."/>
            <person name="Helmstetter N."/>
            <person name="King M."/>
            <person name="Knapp S.J."/>
            <person name="Lai Z."/>
            <person name="Le Paslier M.C."/>
            <person name="Lippi Y."/>
            <person name="Lorenzon L."/>
            <person name="Mandel J.R."/>
            <person name="Marage G."/>
            <person name="Marchand G."/>
            <person name="Marquand E."/>
            <person name="Bret-Mestries E."/>
            <person name="Morien E."/>
            <person name="Nambeesan S."/>
            <person name="Nguyen T."/>
            <person name="Pegot-Espagnet P."/>
            <person name="Pouilly N."/>
            <person name="Raftis F."/>
            <person name="Sallet E."/>
            <person name="Schiex T."/>
            <person name="Thomas J."/>
            <person name="Vandecasteele C."/>
            <person name="Vares D."/>
            <person name="Vear F."/>
            <person name="Vautrin S."/>
            <person name="Crespi M."/>
            <person name="Mangin B."/>
            <person name="Burke J.M."/>
            <person name="Salse J."/>
            <person name="Munos S."/>
            <person name="Vincourt P."/>
            <person name="Rieseberg L.H."/>
            <person name="Langlade N.B."/>
        </authorList>
    </citation>
    <scope>NUCLEOTIDE SEQUENCE</scope>
    <source>
        <tissue evidence="16">Leaves</tissue>
    </source>
</reference>
<keyword evidence="3 16" id="KW-0808">Transferase</keyword>
<evidence type="ECO:0000256" key="14">
    <source>
        <dbReference type="PROSITE-ProRule" id="PRU10141"/>
    </source>
</evidence>
<dbReference type="Gene3D" id="1.10.510.10">
    <property type="entry name" value="Transferase(Phosphotransferase) domain 1"/>
    <property type="match status" value="2"/>
</dbReference>
<dbReference type="GO" id="GO:0004674">
    <property type="term" value="F:protein serine/threonine kinase activity"/>
    <property type="evidence" value="ECO:0007669"/>
    <property type="project" value="UniProtKB-KW"/>
</dbReference>
<dbReference type="PROSITE" id="PS00109">
    <property type="entry name" value="PROTEIN_KINASE_TYR"/>
    <property type="match status" value="1"/>
</dbReference>
<dbReference type="InterPro" id="IPR008271">
    <property type="entry name" value="Ser/Thr_kinase_AS"/>
</dbReference>
<dbReference type="SMART" id="SM00220">
    <property type="entry name" value="S_TKc"/>
    <property type="match status" value="1"/>
</dbReference>
<keyword evidence="10" id="KW-1133">Transmembrane helix</keyword>